<dbReference type="Gene3D" id="1.10.260.40">
    <property type="entry name" value="lambda repressor-like DNA-binding domains"/>
    <property type="match status" value="1"/>
</dbReference>
<keyword evidence="4" id="KW-1185">Reference proteome</keyword>
<proteinExistence type="predicted"/>
<dbReference type="InterPro" id="IPR010982">
    <property type="entry name" value="Lambda_DNA-bd_dom_sf"/>
</dbReference>
<dbReference type="GO" id="GO:0003677">
    <property type="term" value="F:DNA binding"/>
    <property type="evidence" value="ECO:0007669"/>
    <property type="project" value="InterPro"/>
</dbReference>
<sequence>MSNDIFSLGDPTYDAVYAEEAAKIDAAERIAGALERSGMSRAELARALGVSRAEITRRLKGEHNIGVATLAATLHVLGESLELNPAAGSNVTRPRETDWRLPRTSRHRAAARSSVWARESEAQNV</sequence>
<comment type="caution">
    <text evidence="3">The sequence shown here is derived from an EMBL/GenBank/DDBJ whole genome shotgun (WGS) entry which is preliminary data.</text>
</comment>
<evidence type="ECO:0000259" key="2">
    <source>
        <dbReference type="PROSITE" id="PS50943"/>
    </source>
</evidence>
<name>A0A940T5U7_9MICO</name>
<protein>
    <submittedName>
        <fullName evidence="3">Transcriptional regulator with XRE-family HTH domain</fullName>
    </submittedName>
</protein>
<organism evidence="3 4">
    <name type="scientific">Leucobacter exalbidus</name>
    <dbReference type="NCBI Taxonomy" id="662960"/>
    <lineage>
        <taxon>Bacteria</taxon>
        <taxon>Bacillati</taxon>
        <taxon>Actinomycetota</taxon>
        <taxon>Actinomycetes</taxon>
        <taxon>Micrococcales</taxon>
        <taxon>Microbacteriaceae</taxon>
        <taxon>Leucobacter</taxon>
    </lineage>
</organism>
<dbReference type="InterPro" id="IPR001387">
    <property type="entry name" value="Cro/C1-type_HTH"/>
</dbReference>
<feature type="region of interest" description="Disordered" evidence="1">
    <location>
        <begin position="85"/>
        <end position="125"/>
    </location>
</feature>
<dbReference type="RefSeq" id="WP_209705257.1">
    <property type="nucleotide sequence ID" value="NZ_JAFIDA010000001.1"/>
</dbReference>
<dbReference type="Proteomes" id="UP000675163">
    <property type="component" value="Unassembled WGS sequence"/>
</dbReference>
<dbReference type="SUPFAM" id="SSF47413">
    <property type="entry name" value="lambda repressor-like DNA-binding domains"/>
    <property type="match status" value="1"/>
</dbReference>
<gene>
    <name evidence="3" type="ORF">JOF28_001558</name>
</gene>
<evidence type="ECO:0000256" key="1">
    <source>
        <dbReference type="SAM" id="MobiDB-lite"/>
    </source>
</evidence>
<accession>A0A940T5U7</accession>
<feature type="domain" description="HTH cro/C1-type" evidence="2">
    <location>
        <begin position="30"/>
        <end position="84"/>
    </location>
</feature>
<dbReference type="Pfam" id="PF01381">
    <property type="entry name" value="HTH_3"/>
    <property type="match status" value="1"/>
</dbReference>
<dbReference type="CDD" id="cd00093">
    <property type="entry name" value="HTH_XRE"/>
    <property type="match status" value="1"/>
</dbReference>
<evidence type="ECO:0000313" key="4">
    <source>
        <dbReference type="Proteomes" id="UP000675163"/>
    </source>
</evidence>
<dbReference type="EMBL" id="JAFIDA010000001">
    <property type="protein sequence ID" value="MBP1326326.1"/>
    <property type="molecule type" value="Genomic_DNA"/>
</dbReference>
<evidence type="ECO:0000313" key="3">
    <source>
        <dbReference type="EMBL" id="MBP1326326.1"/>
    </source>
</evidence>
<dbReference type="AlphaFoldDB" id="A0A940T5U7"/>
<dbReference type="SMART" id="SM00530">
    <property type="entry name" value="HTH_XRE"/>
    <property type="match status" value="1"/>
</dbReference>
<reference evidence="3" key="1">
    <citation type="submission" date="2021-02" db="EMBL/GenBank/DDBJ databases">
        <title>Sequencing the genomes of 1000 actinobacteria strains.</title>
        <authorList>
            <person name="Klenk H.-P."/>
        </authorList>
    </citation>
    <scope>NUCLEOTIDE SEQUENCE</scope>
    <source>
        <strain evidence="3">DSM 22850</strain>
    </source>
</reference>
<dbReference type="PROSITE" id="PS50943">
    <property type="entry name" value="HTH_CROC1"/>
    <property type="match status" value="1"/>
</dbReference>